<keyword evidence="3" id="KW-1185">Reference proteome</keyword>
<organism evidence="2 3">
    <name type="scientific">Echinococcus granulosus</name>
    <name type="common">Hydatid tapeworm</name>
    <dbReference type="NCBI Taxonomy" id="6210"/>
    <lineage>
        <taxon>Eukaryota</taxon>
        <taxon>Metazoa</taxon>
        <taxon>Spiralia</taxon>
        <taxon>Lophotrochozoa</taxon>
        <taxon>Platyhelminthes</taxon>
        <taxon>Cestoda</taxon>
        <taxon>Eucestoda</taxon>
        <taxon>Cyclophyllidea</taxon>
        <taxon>Taeniidae</taxon>
        <taxon>Echinococcus</taxon>
        <taxon>Echinococcus granulosus group</taxon>
    </lineage>
</organism>
<dbReference type="EMBL" id="APAU02000013">
    <property type="protein sequence ID" value="EUB62415.1"/>
    <property type="molecule type" value="Genomic_DNA"/>
</dbReference>
<dbReference type="Proteomes" id="UP000019149">
    <property type="component" value="Unassembled WGS sequence"/>
</dbReference>
<dbReference type="GeneID" id="36338583"/>
<dbReference type="RefSeq" id="XP_024353611.1">
    <property type="nucleotide sequence ID" value="XM_024492117.1"/>
</dbReference>
<proteinExistence type="predicted"/>
<dbReference type="CTD" id="36338583"/>
<dbReference type="AlphaFoldDB" id="W6ULJ9"/>
<keyword evidence="1" id="KW-1133">Transmembrane helix</keyword>
<sequence length="157" mass="17868">MTKLSLRYEAPEVKNVGEEIFFCLIRLHRLSGEAKKYCSGSSSLKLGKEIVMPSSCFIRRLIHLKKFCLIKQFAEVDFDSQTCVRLSSLLLLCTKLTNHTTDTMLKLGITKYKGGMSYWTILMIAVITPLFSILLPETKFPPCVNIELYVIHPSPTF</sequence>
<accession>W6ULJ9</accession>
<protein>
    <submittedName>
        <fullName evidence="2">Uncharacterized protein</fullName>
    </submittedName>
</protein>
<comment type="caution">
    <text evidence="2">The sequence shown here is derived from an EMBL/GenBank/DDBJ whole genome shotgun (WGS) entry which is preliminary data.</text>
</comment>
<gene>
    <name evidence="2" type="ORF">EGR_02868</name>
</gene>
<evidence type="ECO:0000313" key="2">
    <source>
        <dbReference type="EMBL" id="EUB62415.1"/>
    </source>
</evidence>
<evidence type="ECO:0000313" key="3">
    <source>
        <dbReference type="Proteomes" id="UP000019149"/>
    </source>
</evidence>
<feature type="transmembrane region" description="Helical" evidence="1">
    <location>
        <begin position="116"/>
        <end position="135"/>
    </location>
</feature>
<keyword evidence="1" id="KW-0472">Membrane</keyword>
<name>W6ULJ9_ECHGR</name>
<dbReference type="KEGG" id="egl:EGR_02868"/>
<keyword evidence="1" id="KW-0812">Transmembrane</keyword>
<evidence type="ECO:0000256" key="1">
    <source>
        <dbReference type="SAM" id="Phobius"/>
    </source>
</evidence>
<reference evidence="2 3" key="1">
    <citation type="journal article" date="2013" name="Nat. Genet.">
        <title>The genome of the hydatid tapeworm Echinococcus granulosus.</title>
        <authorList>
            <person name="Zheng H."/>
            <person name="Zhang W."/>
            <person name="Zhang L."/>
            <person name="Zhang Z."/>
            <person name="Li J."/>
            <person name="Lu G."/>
            <person name="Zhu Y."/>
            <person name="Wang Y."/>
            <person name="Huang Y."/>
            <person name="Liu J."/>
            <person name="Kang H."/>
            <person name="Chen J."/>
            <person name="Wang L."/>
            <person name="Chen A."/>
            <person name="Yu S."/>
            <person name="Gao Z."/>
            <person name="Jin L."/>
            <person name="Gu W."/>
            <person name="Wang Z."/>
            <person name="Zhao L."/>
            <person name="Shi B."/>
            <person name="Wen H."/>
            <person name="Lin R."/>
            <person name="Jones M.K."/>
            <person name="Brejova B."/>
            <person name="Vinar T."/>
            <person name="Zhao G."/>
            <person name="McManus D.P."/>
            <person name="Chen Z."/>
            <person name="Zhou Y."/>
            <person name="Wang S."/>
        </authorList>
    </citation>
    <scope>NUCLEOTIDE SEQUENCE [LARGE SCALE GENOMIC DNA]</scope>
</reference>